<dbReference type="Proteomes" id="UP000077755">
    <property type="component" value="Chromosome 7"/>
</dbReference>
<protein>
    <submittedName>
        <fullName evidence="3">Uncharacterized protein</fullName>
    </submittedName>
</protein>
<dbReference type="OMA" id="CPVIINA"/>
<gene>
    <name evidence="3" type="ORF">DCAR_0727075</name>
</gene>
<feature type="signal peptide" evidence="2">
    <location>
        <begin position="1"/>
        <end position="20"/>
    </location>
</feature>
<keyword evidence="2" id="KW-0732">Signal</keyword>
<dbReference type="OrthoDB" id="1728036at2759"/>
<evidence type="ECO:0000313" key="3">
    <source>
        <dbReference type="EMBL" id="WOH07642.1"/>
    </source>
</evidence>
<evidence type="ECO:0000256" key="2">
    <source>
        <dbReference type="SAM" id="SignalP"/>
    </source>
</evidence>
<organism evidence="3 4">
    <name type="scientific">Daucus carota subsp. sativus</name>
    <name type="common">Carrot</name>
    <dbReference type="NCBI Taxonomy" id="79200"/>
    <lineage>
        <taxon>Eukaryota</taxon>
        <taxon>Viridiplantae</taxon>
        <taxon>Streptophyta</taxon>
        <taxon>Embryophyta</taxon>
        <taxon>Tracheophyta</taxon>
        <taxon>Spermatophyta</taxon>
        <taxon>Magnoliopsida</taxon>
        <taxon>eudicotyledons</taxon>
        <taxon>Gunneridae</taxon>
        <taxon>Pentapetalae</taxon>
        <taxon>asterids</taxon>
        <taxon>campanulids</taxon>
        <taxon>Apiales</taxon>
        <taxon>Apiaceae</taxon>
        <taxon>Apioideae</taxon>
        <taxon>Scandiceae</taxon>
        <taxon>Daucinae</taxon>
        <taxon>Daucus</taxon>
        <taxon>Daucus sect. Daucus</taxon>
    </lineage>
</organism>
<dbReference type="Gramene" id="KZM86471">
    <property type="protein sequence ID" value="KZM86471"/>
    <property type="gene ID" value="DCAR_023605"/>
</dbReference>
<reference evidence="3" key="2">
    <citation type="submission" date="2022-03" db="EMBL/GenBank/DDBJ databases">
        <title>Draft title - Genomic analysis of global carrot germplasm unveils the trajectory of domestication and the origin of high carotenoid orange carrot.</title>
        <authorList>
            <person name="Iorizzo M."/>
            <person name="Ellison S."/>
            <person name="Senalik D."/>
            <person name="Macko-Podgorni A."/>
            <person name="Grzebelus D."/>
            <person name="Bostan H."/>
            <person name="Rolling W."/>
            <person name="Curaba J."/>
            <person name="Simon P."/>
        </authorList>
    </citation>
    <scope>NUCLEOTIDE SEQUENCE</scope>
    <source>
        <tissue evidence="3">Leaf</tissue>
    </source>
</reference>
<dbReference type="KEGG" id="dcr:108194147"/>
<dbReference type="PANTHER" id="PTHR35094">
    <property type="entry name" value="LEUCINE-RICH REPEAT EXTENSIN-LIKE PROTEIN 2"/>
    <property type="match status" value="1"/>
</dbReference>
<feature type="region of interest" description="Disordered" evidence="1">
    <location>
        <begin position="50"/>
        <end position="88"/>
    </location>
</feature>
<feature type="chain" id="PRO_5043422131" evidence="2">
    <location>
        <begin position="21"/>
        <end position="134"/>
    </location>
</feature>
<feature type="compositionally biased region" description="Pro residues" evidence="1">
    <location>
        <begin position="57"/>
        <end position="68"/>
    </location>
</feature>
<keyword evidence="4" id="KW-1185">Reference proteome</keyword>
<reference evidence="3" key="1">
    <citation type="journal article" date="2016" name="Nat. Genet.">
        <title>A high-quality carrot genome assembly provides new insights into carotenoid accumulation and asterid genome evolution.</title>
        <authorList>
            <person name="Iorizzo M."/>
            <person name="Ellison S."/>
            <person name="Senalik D."/>
            <person name="Zeng P."/>
            <person name="Satapoomin P."/>
            <person name="Huang J."/>
            <person name="Bowman M."/>
            <person name="Iovene M."/>
            <person name="Sanseverino W."/>
            <person name="Cavagnaro P."/>
            <person name="Yildiz M."/>
            <person name="Macko-Podgorni A."/>
            <person name="Moranska E."/>
            <person name="Grzebelus E."/>
            <person name="Grzebelus D."/>
            <person name="Ashrafi H."/>
            <person name="Zheng Z."/>
            <person name="Cheng S."/>
            <person name="Spooner D."/>
            <person name="Van Deynze A."/>
            <person name="Simon P."/>
        </authorList>
    </citation>
    <scope>NUCLEOTIDE SEQUENCE</scope>
    <source>
        <tissue evidence="3">Leaf</tissue>
    </source>
</reference>
<sequence length="134" mass="13881">MTPLLAISLVLFLVAAPVHGSDHPRKLQESSVPVDPNGAVKCGSCPSCNAPCTQSPPSLPPPSPPPLPKAKKPSKSNPNCPPPPSSYIYMTGPPGNLYPVDPNYSGASRNLLPGRSLLAGCGFLSFLALKIMAL</sequence>
<dbReference type="PANTHER" id="PTHR35094:SF1">
    <property type="entry name" value="PROTEIN, PUTATIVE-RELATED"/>
    <property type="match status" value="1"/>
</dbReference>
<accession>A0A164SQB0</accession>
<evidence type="ECO:0000313" key="4">
    <source>
        <dbReference type="Proteomes" id="UP000077755"/>
    </source>
</evidence>
<dbReference type="EMBL" id="CP093349">
    <property type="protein sequence ID" value="WOH07642.1"/>
    <property type="molecule type" value="Genomic_DNA"/>
</dbReference>
<dbReference type="AlphaFoldDB" id="A0A164SQB0"/>
<proteinExistence type="predicted"/>
<name>A0A164SQB0_DAUCS</name>
<evidence type="ECO:0000256" key="1">
    <source>
        <dbReference type="SAM" id="MobiDB-lite"/>
    </source>
</evidence>